<proteinExistence type="predicted"/>
<evidence type="ECO:0000313" key="1">
    <source>
        <dbReference type="EMBL" id="UXC18859.1"/>
    </source>
</evidence>
<reference evidence="1" key="1">
    <citation type="submission" date="2022-09" db="EMBL/GenBank/DDBJ databases">
        <title>Bacterial diversity in gut of crayfish and pufferfish.</title>
        <authorList>
            <person name="Huang Y."/>
        </authorList>
    </citation>
    <scope>NUCLEOTIDE SEQUENCE</scope>
    <source>
        <strain evidence="1">PR12</strain>
    </source>
</reference>
<dbReference type="EMBL" id="CP104377">
    <property type="protein sequence ID" value="UXC18859.1"/>
    <property type="molecule type" value="Genomic_DNA"/>
</dbReference>
<dbReference type="Proteomes" id="UP001058290">
    <property type="component" value="Chromosome"/>
</dbReference>
<name>A0ABY5ZYT9_9BURK</name>
<sequence length="121" mass="12566">MLMITRPKAGKLGMVAVTPEASIAMELGHAAPLMADTHTAATLLKLGGKLSTTLAPPAAPGPLLSMVSTYKNPSPPLADTGPVLVICRSAVCACANAGKSIKENNKKQKLDILFFIELNDI</sequence>
<evidence type="ECO:0000313" key="2">
    <source>
        <dbReference type="Proteomes" id="UP001058290"/>
    </source>
</evidence>
<organism evidence="1 2">
    <name type="scientific">Comamonas squillarum</name>
    <dbReference type="NCBI Taxonomy" id="2977320"/>
    <lineage>
        <taxon>Bacteria</taxon>
        <taxon>Pseudomonadati</taxon>
        <taxon>Pseudomonadota</taxon>
        <taxon>Betaproteobacteria</taxon>
        <taxon>Burkholderiales</taxon>
        <taxon>Comamonadaceae</taxon>
        <taxon>Comamonas</taxon>
    </lineage>
</organism>
<accession>A0ABY5ZYT9</accession>
<protein>
    <submittedName>
        <fullName evidence="1">Uncharacterized protein</fullName>
    </submittedName>
</protein>
<keyword evidence="2" id="KW-1185">Reference proteome</keyword>
<gene>
    <name evidence="1" type="ORF">N4T19_01620</name>
</gene>